<keyword evidence="2" id="KW-1185">Reference proteome</keyword>
<comment type="caution">
    <text evidence="1">The sequence shown here is derived from an EMBL/GenBank/DDBJ whole genome shotgun (WGS) entry which is preliminary data.</text>
</comment>
<dbReference type="EMBL" id="BQXU01000064">
    <property type="protein sequence ID" value="GKT52279.1"/>
    <property type="molecule type" value="Genomic_DNA"/>
</dbReference>
<evidence type="ECO:0000313" key="2">
    <source>
        <dbReference type="Proteomes" id="UP001055115"/>
    </source>
</evidence>
<reference evidence="1 2" key="1">
    <citation type="submission" date="2022-03" db="EMBL/GenBank/DDBJ databases">
        <title>Genome data of Colletotrichum spp.</title>
        <authorList>
            <person name="Utami Y.D."/>
            <person name="Hiruma K."/>
        </authorList>
    </citation>
    <scope>NUCLEOTIDE SEQUENCE [LARGE SCALE GENOMIC DNA]</scope>
    <source>
        <strain evidence="1 2">MAFF 239500</strain>
    </source>
</reference>
<proteinExistence type="predicted"/>
<dbReference type="Proteomes" id="UP001055115">
    <property type="component" value="Unassembled WGS sequence"/>
</dbReference>
<accession>A0AA37PHF1</accession>
<organism evidence="1 2">
    <name type="scientific">Colletotrichum spaethianum</name>
    <dbReference type="NCBI Taxonomy" id="700344"/>
    <lineage>
        <taxon>Eukaryota</taxon>
        <taxon>Fungi</taxon>
        <taxon>Dikarya</taxon>
        <taxon>Ascomycota</taxon>
        <taxon>Pezizomycotina</taxon>
        <taxon>Sordariomycetes</taxon>
        <taxon>Hypocreomycetidae</taxon>
        <taxon>Glomerellales</taxon>
        <taxon>Glomerellaceae</taxon>
        <taxon>Colletotrichum</taxon>
        <taxon>Colletotrichum spaethianum species complex</taxon>
    </lineage>
</organism>
<name>A0AA37PHF1_9PEZI</name>
<protein>
    <submittedName>
        <fullName evidence="1">Uncharacterized protein</fullName>
    </submittedName>
</protein>
<dbReference type="GeneID" id="73333262"/>
<evidence type="ECO:0000313" key="1">
    <source>
        <dbReference type="EMBL" id="GKT52279.1"/>
    </source>
</evidence>
<sequence length="59" mass="6547">MPLAAVNVKAAKSPADVSFVSVVEEHLKPERDRQKDTSPAMLPLLHCFESSMTRLPSPW</sequence>
<gene>
    <name evidence="1" type="ORF">ColSpa_12460</name>
</gene>
<dbReference type="AlphaFoldDB" id="A0AA37PHF1"/>
<dbReference type="RefSeq" id="XP_049134629.1">
    <property type="nucleotide sequence ID" value="XM_049278672.1"/>
</dbReference>